<dbReference type="SUPFAM" id="SSF56712">
    <property type="entry name" value="Prokaryotic type I DNA topoisomerase"/>
    <property type="match status" value="1"/>
</dbReference>
<keyword evidence="9 12" id="KW-0238">DNA-binding</keyword>
<dbReference type="InterPro" id="IPR013497">
    <property type="entry name" value="Topo_IA_cen"/>
</dbReference>
<keyword evidence="4" id="KW-0507">mRNA processing</keyword>
<feature type="domain" description="CCHC-type" evidence="15">
    <location>
        <begin position="922"/>
        <end position="937"/>
    </location>
</feature>
<feature type="domain" description="Toprim" evidence="16">
    <location>
        <begin position="12"/>
        <end position="154"/>
    </location>
</feature>
<proteinExistence type="inferred from homology"/>
<evidence type="ECO:0000256" key="6">
    <source>
        <dbReference type="ARBA" id="ARBA00022771"/>
    </source>
</evidence>
<evidence type="ECO:0000256" key="2">
    <source>
        <dbReference type="ARBA" id="ARBA00009446"/>
    </source>
</evidence>
<evidence type="ECO:0000259" key="18">
    <source>
        <dbReference type="PROSITE" id="PS52039"/>
    </source>
</evidence>
<dbReference type="GO" id="GO:0005634">
    <property type="term" value="C:nucleus"/>
    <property type="evidence" value="ECO:0007669"/>
    <property type="project" value="TreeGrafter"/>
</dbReference>
<keyword evidence="6 11" id="KW-0863">Zinc-finger</keyword>
<dbReference type="GO" id="GO:0006397">
    <property type="term" value="P:mRNA processing"/>
    <property type="evidence" value="ECO:0007669"/>
    <property type="project" value="UniProtKB-KW"/>
</dbReference>
<dbReference type="EMBL" id="ML143390">
    <property type="protein sequence ID" value="TBU33716.1"/>
    <property type="molecule type" value="Genomic_DNA"/>
</dbReference>
<dbReference type="Pfam" id="PF00098">
    <property type="entry name" value="zf-CCHC"/>
    <property type="match status" value="3"/>
</dbReference>
<feature type="region of interest" description="Disordered" evidence="14">
    <location>
        <begin position="802"/>
        <end position="825"/>
    </location>
</feature>
<evidence type="ECO:0000256" key="5">
    <source>
        <dbReference type="ARBA" id="ARBA00022723"/>
    </source>
</evidence>
<dbReference type="SMART" id="SM00343">
    <property type="entry name" value="ZnF_C2HC"/>
    <property type="match status" value="3"/>
</dbReference>
<dbReference type="PROSITE" id="PS50880">
    <property type="entry name" value="TOPRIM"/>
    <property type="match status" value="1"/>
</dbReference>
<feature type="domain" description="Topo IA-type catalytic" evidence="18">
    <location>
        <begin position="172"/>
        <end position="601"/>
    </location>
</feature>
<dbReference type="InterPro" id="IPR036875">
    <property type="entry name" value="Znf_CCHC_sf"/>
</dbReference>
<feature type="region of interest" description="Disordered" evidence="14">
    <location>
        <begin position="622"/>
        <end position="762"/>
    </location>
</feature>
<evidence type="ECO:0000259" key="16">
    <source>
        <dbReference type="PROSITE" id="PS50880"/>
    </source>
</evidence>
<organism evidence="19">
    <name type="scientific">Dichomitus squalens</name>
    <dbReference type="NCBI Taxonomy" id="114155"/>
    <lineage>
        <taxon>Eukaryota</taxon>
        <taxon>Fungi</taxon>
        <taxon>Dikarya</taxon>
        <taxon>Basidiomycota</taxon>
        <taxon>Agaricomycotina</taxon>
        <taxon>Agaricomycetes</taxon>
        <taxon>Polyporales</taxon>
        <taxon>Polyporaceae</taxon>
        <taxon>Dichomitus</taxon>
    </lineage>
</organism>
<dbReference type="InterPro" id="IPR013824">
    <property type="entry name" value="Topo_IA_cen_sub1"/>
</dbReference>
<gene>
    <name evidence="19" type="ORF">BD311DRAFT_711740</name>
</gene>
<dbReference type="Gene3D" id="1.10.460.10">
    <property type="entry name" value="Topoisomerase I, domain 2"/>
    <property type="match status" value="1"/>
</dbReference>
<dbReference type="PROSITE" id="PS51999">
    <property type="entry name" value="ZF_GRF"/>
    <property type="match status" value="2"/>
</dbReference>
<dbReference type="PROSITE" id="PS00396">
    <property type="entry name" value="TOPO_IA_1"/>
    <property type="match status" value="1"/>
</dbReference>
<dbReference type="GO" id="GO:0006281">
    <property type="term" value="P:DNA repair"/>
    <property type="evidence" value="ECO:0007669"/>
    <property type="project" value="TreeGrafter"/>
</dbReference>
<dbReference type="GO" id="GO:0003917">
    <property type="term" value="F:DNA topoisomerase type I (single strand cut, ATP-independent) activity"/>
    <property type="evidence" value="ECO:0007669"/>
    <property type="project" value="UniProtKB-EC"/>
</dbReference>
<dbReference type="Pfam" id="PF01751">
    <property type="entry name" value="Toprim"/>
    <property type="match status" value="1"/>
</dbReference>
<dbReference type="AlphaFoldDB" id="A0A4Q9N4H7"/>
<feature type="domain" description="CCHC-type" evidence="15">
    <location>
        <begin position="991"/>
        <end position="1005"/>
    </location>
</feature>
<dbReference type="InterPro" id="IPR006171">
    <property type="entry name" value="TOPRIM_dom"/>
</dbReference>
<dbReference type="InterPro" id="IPR003601">
    <property type="entry name" value="Topo_IA_2"/>
</dbReference>
<dbReference type="SMART" id="SM00436">
    <property type="entry name" value="TOP1Bc"/>
    <property type="match status" value="1"/>
</dbReference>
<feature type="domain" description="GRF-type" evidence="17">
    <location>
        <begin position="760"/>
        <end position="800"/>
    </location>
</feature>
<dbReference type="CDD" id="cd03362">
    <property type="entry name" value="TOPRIM_TopoIA_TopoIII"/>
    <property type="match status" value="1"/>
</dbReference>
<dbReference type="SMART" id="SM00493">
    <property type="entry name" value="TOPRIM"/>
    <property type="match status" value="1"/>
</dbReference>
<keyword evidence="7" id="KW-0862">Zinc</keyword>
<comment type="similarity">
    <text evidence="2 12">Belongs to the type IA topoisomerase family.</text>
</comment>
<evidence type="ECO:0000256" key="1">
    <source>
        <dbReference type="ARBA" id="ARBA00000213"/>
    </source>
</evidence>
<comment type="catalytic activity">
    <reaction evidence="1 12">
        <text>ATP-independent breakage of single-stranded DNA, followed by passage and rejoining.</text>
        <dbReference type="EC" id="5.6.2.1"/>
    </reaction>
</comment>
<feature type="region of interest" description="Disordered" evidence="14">
    <location>
        <begin position="380"/>
        <end position="403"/>
    </location>
</feature>
<dbReference type="PANTHER" id="PTHR11390:SF21">
    <property type="entry name" value="DNA TOPOISOMERASE 3-ALPHA"/>
    <property type="match status" value="1"/>
</dbReference>
<evidence type="ECO:0000313" key="19">
    <source>
        <dbReference type="EMBL" id="TBU33716.1"/>
    </source>
</evidence>
<dbReference type="Gene3D" id="1.10.290.10">
    <property type="entry name" value="Topoisomerase I, domain 4"/>
    <property type="match status" value="1"/>
</dbReference>
<comment type="function">
    <text evidence="12">Introduces a single-strand break via transesterification at a target site in duplex DNA. Releases the supercoiling and torsional tension of DNA introduced during the DNA replication and transcription by transiently cleaving and rejoining one strand of the DNA duplex. The scissile phosphodiester is attacked by the catalytic tyrosine of the enzyme, resulting in the formation of a DNA-(5'-phosphotyrosyl)-enzyme intermediate and the expulsion of a 3'-OH DNA strand.</text>
</comment>
<dbReference type="GO" id="GO:0006265">
    <property type="term" value="P:DNA topological change"/>
    <property type="evidence" value="ECO:0007669"/>
    <property type="project" value="InterPro"/>
</dbReference>
<dbReference type="Proteomes" id="UP000292957">
    <property type="component" value="Unassembled WGS sequence"/>
</dbReference>
<evidence type="ECO:0000259" key="17">
    <source>
        <dbReference type="PROSITE" id="PS51999"/>
    </source>
</evidence>
<evidence type="ECO:0000256" key="10">
    <source>
        <dbReference type="ARBA" id="ARBA00023235"/>
    </source>
</evidence>
<dbReference type="Gene3D" id="2.70.20.10">
    <property type="entry name" value="Topoisomerase I, domain 3"/>
    <property type="match status" value="1"/>
</dbReference>
<evidence type="ECO:0000256" key="4">
    <source>
        <dbReference type="ARBA" id="ARBA00022664"/>
    </source>
</evidence>
<evidence type="ECO:0000256" key="12">
    <source>
        <dbReference type="RuleBase" id="RU362092"/>
    </source>
</evidence>
<feature type="compositionally biased region" description="Low complexity" evidence="14">
    <location>
        <begin position="1010"/>
        <end position="1021"/>
    </location>
</feature>
<feature type="compositionally biased region" description="Low complexity" evidence="14">
    <location>
        <begin position="734"/>
        <end position="743"/>
    </location>
</feature>
<dbReference type="InterPro" id="IPR003602">
    <property type="entry name" value="Topo_IA_DNA-bd_dom"/>
</dbReference>
<feature type="compositionally biased region" description="Low complexity" evidence="14">
    <location>
        <begin position="660"/>
        <end position="681"/>
    </location>
</feature>
<dbReference type="Gene3D" id="3.40.50.140">
    <property type="match status" value="1"/>
</dbReference>
<dbReference type="GO" id="GO:0006310">
    <property type="term" value="P:DNA recombination"/>
    <property type="evidence" value="ECO:0007669"/>
    <property type="project" value="TreeGrafter"/>
</dbReference>
<dbReference type="InterPro" id="IPR000380">
    <property type="entry name" value="Topo_IA"/>
</dbReference>
<dbReference type="SUPFAM" id="SSF57756">
    <property type="entry name" value="Retrovirus zinc finger-like domains"/>
    <property type="match status" value="2"/>
</dbReference>
<keyword evidence="8 12" id="KW-0799">Topoisomerase</keyword>
<feature type="region of interest" description="Disordered" evidence="14">
    <location>
        <begin position="886"/>
        <end position="907"/>
    </location>
</feature>
<protein>
    <recommendedName>
        <fullName evidence="3 12">DNA topoisomerase</fullName>
        <ecNumber evidence="3 12">5.6.2.1</ecNumber>
    </recommendedName>
</protein>
<dbReference type="GO" id="GO:0031422">
    <property type="term" value="C:RecQ family helicase-topoisomerase III complex"/>
    <property type="evidence" value="ECO:0007669"/>
    <property type="project" value="TreeGrafter"/>
</dbReference>
<dbReference type="InterPro" id="IPR010666">
    <property type="entry name" value="Znf_GRF"/>
</dbReference>
<name>A0A4Q9N4H7_9APHY</name>
<dbReference type="EC" id="5.6.2.1" evidence="3 12"/>
<dbReference type="InterPro" id="IPR034144">
    <property type="entry name" value="TOPRIM_TopoIII"/>
</dbReference>
<dbReference type="PANTHER" id="PTHR11390">
    <property type="entry name" value="PROKARYOTIC DNA TOPOISOMERASE"/>
    <property type="match status" value="1"/>
</dbReference>
<evidence type="ECO:0000256" key="7">
    <source>
        <dbReference type="ARBA" id="ARBA00022833"/>
    </source>
</evidence>
<accession>A0A4Q9N4H7</accession>
<dbReference type="GO" id="GO:0008270">
    <property type="term" value="F:zinc ion binding"/>
    <property type="evidence" value="ECO:0007669"/>
    <property type="project" value="UniProtKB-KW"/>
</dbReference>
<dbReference type="PROSITE" id="PS50158">
    <property type="entry name" value="ZF_CCHC"/>
    <property type="match status" value="3"/>
</dbReference>
<dbReference type="FunFam" id="3.40.50.140:FF:000005">
    <property type="entry name" value="DNA topoisomerase"/>
    <property type="match status" value="1"/>
</dbReference>
<feature type="domain" description="CCHC-type" evidence="15">
    <location>
        <begin position="960"/>
        <end position="975"/>
    </location>
</feature>
<evidence type="ECO:0000256" key="9">
    <source>
        <dbReference type="ARBA" id="ARBA00023125"/>
    </source>
</evidence>
<evidence type="ECO:0000256" key="11">
    <source>
        <dbReference type="PROSITE-ProRule" id="PRU00047"/>
    </source>
</evidence>
<evidence type="ECO:0000256" key="14">
    <source>
        <dbReference type="SAM" id="MobiDB-lite"/>
    </source>
</evidence>
<feature type="coiled-coil region" evidence="13">
    <location>
        <begin position="580"/>
        <end position="607"/>
    </location>
</feature>
<dbReference type="Pfam" id="PF06839">
    <property type="entry name" value="Zn_ribbon_GRF"/>
    <property type="match status" value="2"/>
</dbReference>
<evidence type="ECO:0000256" key="3">
    <source>
        <dbReference type="ARBA" id="ARBA00012891"/>
    </source>
</evidence>
<dbReference type="GO" id="GO:0003677">
    <property type="term" value="F:DNA binding"/>
    <property type="evidence" value="ECO:0007669"/>
    <property type="project" value="UniProtKB-KW"/>
</dbReference>
<dbReference type="InterPro" id="IPR023406">
    <property type="entry name" value="Topo_IA_AS"/>
</dbReference>
<feature type="domain" description="GRF-type" evidence="17">
    <location>
        <begin position="835"/>
        <end position="877"/>
    </location>
</feature>
<dbReference type="InterPro" id="IPR001878">
    <property type="entry name" value="Znf_CCHC"/>
</dbReference>
<feature type="region of interest" description="Disordered" evidence="14">
    <location>
        <begin position="1002"/>
        <end position="1055"/>
    </location>
</feature>
<keyword evidence="5" id="KW-0479">Metal-binding</keyword>
<keyword evidence="13" id="KW-0175">Coiled coil</keyword>
<dbReference type="InterPro" id="IPR013826">
    <property type="entry name" value="Topo_IA_cen_sub3"/>
</dbReference>
<dbReference type="InterPro" id="IPR013825">
    <property type="entry name" value="Topo_IA_cen_sub2"/>
</dbReference>
<sequence>MLQAFCYSHMMRVLCVAEKPSIAKSITQILSGGRFNTRNSRNKYIKNYDFDYPQTNAHFTVTSVTGHVMDYDFNVMYSKWTSCDPFALFDAPIECKVKDDAKTIADNLKTEAARAQMLMIWTDCDREGENIGAEIARICQRSNRNLTVRRARFSAIIAQQIHNAAQHPVNLDMAQASAVEARILLDLRIGSAFTRLQTLNLQRRYEALKKELISYGPCQFPTLGFVVARYNKVKNFKPEPFWYIFLSLTRPSSDEEPVDTEFTWRRGHLFSLPAAWGLYEAALEHPVARVTKVTSKETKKWKPYPLTTVDLQKAGSRLLKLSPKKILDIAEHLYQQGFLSYPRTETDVYDPQFDFMSLIQKQTADPAWGGFASGLREGGFTPPRRGKNDDHAHPPIHPTAHAGNLVGDEKRVYEYIARRFLASCSKDALGWQTTVDVKYGEEEFYATGLTIRERNYLEVFPYDKWADKELPQFQEGEAFVPTECRLDEGQTSKPKLLTEADLVSLMDEHGIGTDATIAQHIQTIVDRGYVHEKMQGATKYLIPSTLGIGLVEGYDAIGFEQSLSKSELRRETERQMVDICQGLKSKNEVLEESIERYKEMFMRTKIEFQKLLQAVGNRINGQGPVPEIDLGEAHDSDDDDNGGGGGRGGGRGGRGGRGSRGITRARGTARGAASTRGSAAARPKRSRGRGAGLAAGRPPPPPPPPPAAPPAALNGDDSDDYWSDDPPPPPAPAPRASVASRPPLSRNVPPSNAGGAEPQCDCGIPAAERTVTKESANKGRRFWTCGDNQSCQFFQWFDGPSNSSSTSSTSRSVPSKRPFSSVSAAADDVGADRRCQCDLTAVLKETATGANKGRKYWSCPNQSRQAQCRYFEWAAEDGDALVAPPSRSYSTWSGTGKGPGSYGGGGGDGGGGGGAGGGSGGCFQCGEEGHWASACPNSGAKRQKSSGDTGGGGGGSSGACFKCGQEGHYSNACPNGGRRDAGGGSGSGNACFKCGKQGHFSNACPGGGKSSSSSRRSSSSRGGKRGRGRGGKSGSSRGRKKSTVSFSVADDYTDF</sequence>
<dbReference type="InterPro" id="IPR023405">
    <property type="entry name" value="Topo_IA_core_domain"/>
</dbReference>
<dbReference type="Gene3D" id="4.10.60.10">
    <property type="entry name" value="Zinc finger, CCHC-type"/>
    <property type="match status" value="3"/>
</dbReference>
<dbReference type="FunFam" id="1.10.290.10:FF:000001">
    <property type="entry name" value="DNA topoisomerase"/>
    <property type="match status" value="1"/>
</dbReference>
<dbReference type="OrthoDB" id="430051at2759"/>
<feature type="compositionally biased region" description="Gly residues" evidence="14">
    <location>
        <begin position="895"/>
        <end position="907"/>
    </location>
</feature>
<dbReference type="Pfam" id="PF01131">
    <property type="entry name" value="Topoisom_bac"/>
    <property type="match status" value="1"/>
</dbReference>
<dbReference type="PRINTS" id="PR00417">
    <property type="entry name" value="PRTPISMRASEI"/>
</dbReference>
<evidence type="ECO:0000256" key="8">
    <source>
        <dbReference type="ARBA" id="ARBA00023029"/>
    </source>
</evidence>
<feature type="compositionally biased region" description="Pro residues" evidence="14">
    <location>
        <begin position="697"/>
        <end position="709"/>
    </location>
</feature>
<keyword evidence="10 12" id="KW-0413">Isomerase</keyword>
<dbReference type="SMART" id="SM00437">
    <property type="entry name" value="TOP1Ac"/>
    <property type="match status" value="1"/>
</dbReference>
<reference evidence="19" key="1">
    <citation type="submission" date="2019-01" db="EMBL/GenBank/DDBJ databases">
        <title>Draft genome sequences of three monokaryotic isolates of the white-rot basidiomycete fungus Dichomitus squalens.</title>
        <authorList>
            <consortium name="DOE Joint Genome Institute"/>
            <person name="Lopez S.C."/>
            <person name="Andreopoulos B."/>
            <person name="Pangilinan J."/>
            <person name="Lipzen A."/>
            <person name="Riley R."/>
            <person name="Ahrendt S."/>
            <person name="Ng V."/>
            <person name="Barry K."/>
            <person name="Daum C."/>
            <person name="Grigoriev I.V."/>
            <person name="Hilden K.S."/>
            <person name="Makela M.R."/>
            <person name="de Vries R.P."/>
        </authorList>
    </citation>
    <scope>NUCLEOTIDE SEQUENCE [LARGE SCALE GENOMIC DNA]</scope>
    <source>
        <strain evidence="19">OM18370.1</strain>
    </source>
</reference>
<evidence type="ECO:0000259" key="15">
    <source>
        <dbReference type="PROSITE" id="PS50158"/>
    </source>
</evidence>
<dbReference type="CDD" id="cd00186">
    <property type="entry name" value="TOP1Ac"/>
    <property type="match status" value="1"/>
</dbReference>
<evidence type="ECO:0000256" key="13">
    <source>
        <dbReference type="SAM" id="Coils"/>
    </source>
</evidence>
<feature type="compositionally biased region" description="Gly residues" evidence="14">
    <location>
        <begin position="642"/>
        <end position="659"/>
    </location>
</feature>
<dbReference type="PROSITE" id="PS52039">
    <property type="entry name" value="TOPO_IA_2"/>
    <property type="match status" value="1"/>
</dbReference>